<accession>A0A139AML1</accession>
<gene>
    <name evidence="2" type="ORF">M427DRAFT_144077</name>
</gene>
<keyword evidence="1" id="KW-0732">Signal</keyword>
<name>A0A139AML1_GONPJ</name>
<organism evidence="2 3">
    <name type="scientific">Gonapodya prolifera (strain JEL478)</name>
    <name type="common">Monoblepharis prolifera</name>
    <dbReference type="NCBI Taxonomy" id="1344416"/>
    <lineage>
        <taxon>Eukaryota</taxon>
        <taxon>Fungi</taxon>
        <taxon>Fungi incertae sedis</taxon>
        <taxon>Chytridiomycota</taxon>
        <taxon>Chytridiomycota incertae sedis</taxon>
        <taxon>Monoblepharidomycetes</taxon>
        <taxon>Monoblepharidales</taxon>
        <taxon>Gonapodyaceae</taxon>
        <taxon>Gonapodya</taxon>
    </lineage>
</organism>
<keyword evidence="3" id="KW-1185">Reference proteome</keyword>
<reference evidence="2 3" key="1">
    <citation type="journal article" date="2015" name="Genome Biol. Evol.">
        <title>Phylogenomic analyses indicate that early fungi evolved digesting cell walls of algal ancestors of land plants.</title>
        <authorList>
            <person name="Chang Y."/>
            <person name="Wang S."/>
            <person name="Sekimoto S."/>
            <person name="Aerts A.L."/>
            <person name="Choi C."/>
            <person name="Clum A."/>
            <person name="LaButti K.M."/>
            <person name="Lindquist E.A."/>
            <person name="Yee Ngan C."/>
            <person name="Ohm R.A."/>
            <person name="Salamov A.A."/>
            <person name="Grigoriev I.V."/>
            <person name="Spatafora J.W."/>
            <person name="Berbee M.L."/>
        </authorList>
    </citation>
    <scope>NUCLEOTIDE SEQUENCE [LARGE SCALE GENOMIC DNA]</scope>
    <source>
        <strain evidence="2 3">JEL478</strain>
    </source>
</reference>
<evidence type="ECO:0000313" key="3">
    <source>
        <dbReference type="Proteomes" id="UP000070544"/>
    </source>
</evidence>
<evidence type="ECO:0000256" key="1">
    <source>
        <dbReference type="SAM" id="SignalP"/>
    </source>
</evidence>
<sequence length="116" mass="13094">MRLLVLLLLALSACLQLVTAAPALGVRNSIRARMIQTVMKTETLASDTSKSIAKHAIAHDKKKLMRDAQPVEKEDKESQTLIRNHYCSTYLSDKDQLKKLPFTPLRRQSQTSLCRC</sequence>
<dbReference type="EMBL" id="KQ965744">
    <property type="protein sequence ID" value="KXS17989.1"/>
    <property type="molecule type" value="Genomic_DNA"/>
</dbReference>
<protein>
    <submittedName>
        <fullName evidence="2">Uncharacterized protein</fullName>
    </submittedName>
</protein>
<feature type="signal peptide" evidence="1">
    <location>
        <begin position="1"/>
        <end position="20"/>
    </location>
</feature>
<dbReference type="Proteomes" id="UP000070544">
    <property type="component" value="Unassembled WGS sequence"/>
</dbReference>
<evidence type="ECO:0000313" key="2">
    <source>
        <dbReference type="EMBL" id="KXS17989.1"/>
    </source>
</evidence>
<proteinExistence type="predicted"/>
<dbReference type="AlphaFoldDB" id="A0A139AML1"/>
<feature type="chain" id="PRO_5007296284" evidence="1">
    <location>
        <begin position="21"/>
        <end position="116"/>
    </location>
</feature>